<feature type="domain" description="HTH cro/C1-type" evidence="2">
    <location>
        <begin position="10"/>
        <end position="63"/>
    </location>
</feature>
<keyword evidence="1" id="KW-0238">DNA-binding</keyword>
<sequence length="179" mass="21122">MKQSYIGENIRIYRERANLTQQELADKVGITWEMISRYERDESMPYKKLENISKALDVSKSQLLEKHTPERYSTMQYKIPLFVKLPKSCKFHPTQTNYFYICPEWILQRDRDCIAIDTSLIINDESPFSRDGVVYVSINIKPEIDDYILIKQNKGLVIDRYKGDNSNVLGKILAQEIRY</sequence>
<dbReference type="AlphaFoldDB" id="A0A847VEF8"/>
<dbReference type="CDD" id="cd00093">
    <property type="entry name" value="HTH_XRE"/>
    <property type="match status" value="1"/>
</dbReference>
<dbReference type="SMART" id="SM00530">
    <property type="entry name" value="HTH_XRE"/>
    <property type="match status" value="1"/>
</dbReference>
<dbReference type="PROSITE" id="PS50943">
    <property type="entry name" value="HTH_CROC1"/>
    <property type="match status" value="1"/>
</dbReference>
<dbReference type="Pfam" id="PF01381">
    <property type="entry name" value="HTH_3"/>
    <property type="match status" value="1"/>
</dbReference>
<evidence type="ECO:0000256" key="1">
    <source>
        <dbReference type="ARBA" id="ARBA00023125"/>
    </source>
</evidence>
<dbReference type="InterPro" id="IPR010982">
    <property type="entry name" value="Lambda_DNA-bd_dom_sf"/>
</dbReference>
<gene>
    <name evidence="3" type="ORF">GX888_03280</name>
</gene>
<protein>
    <submittedName>
        <fullName evidence="3">Helix-turn-helix transcriptional regulator</fullName>
    </submittedName>
</protein>
<dbReference type="Proteomes" id="UP000564033">
    <property type="component" value="Unassembled WGS sequence"/>
</dbReference>
<dbReference type="InterPro" id="IPR050807">
    <property type="entry name" value="TransReg_Diox_bact_type"/>
</dbReference>
<reference evidence="3 4" key="1">
    <citation type="journal article" date="2020" name="Biotechnol. Biofuels">
        <title>New insights from the biogas microbiome by comprehensive genome-resolved metagenomics of nearly 1600 species originating from multiple anaerobic digesters.</title>
        <authorList>
            <person name="Campanaro S."/>
            <person name="Treu L."/>
            <person name="Rodriguez-R L.M."/>
            <person name="Kovalovszki A."/>
            <person name="Ziels R.M."/>
            <person name="Maus I."/>
            <person name="Zhu X."/>
            <person name="Kougias P.G."/>
            <person name="Basile A."/>
            <person name="Luo G."/>
            <person name="Schluter A."/>
            <person name="Konstantinidis K.T."/>
            <person name="Angelidaki I."/>
        </authorList>
    </citation>
    <scope>NUCLEOTIDE SEQUENCE [LARGE SCALE GENOMIC DNA]</scope>
    <source>
        <strain evidence="3">AS19jrsBPTG_9</strain>
    </source>
</reference>
<dbReference type="GO" id="GO:0005829">
    <property type="term" value="C:cytosol"/>
    <property type="evidence" value="ECO:0007669"/>
    <property type="project" value="TreeGrafter"/>
</dbReference>
<dbReference type="GO" id="GO:0003677">
    <property type="term" value="F:DNA binding"/>
    <property type="evidence" value="ECO:0007669"/>
    <property type="project" value="UniProtKB-KW"/>
</dbReference>
<dbReference type="PANTHER" id="PTHR46797:SF1">
    <property type="entry name" value="METHYLPHOSPHONATE SYNTHASE"/>
    <property type="match status" value="1"/>
</dbReference>
<evidence type="ECO:0000313" key="3">
    <source>
        <dbReference type="EMBL" id="NLZ24737.1"/>
    </source>
</evidence>
<proteinExistence type="predicted"/>
<dbReference type="EMBL" id="JAAZIL010000083">
    <property type="protein sequence ID" value="NLZ24737.1"/>
    <property type="molecule type" value="Genomic_DNA"/>
</dbReference>
<organism evidence="3 4">
    <name type="scientific">Candidatus Dojkabacteria bacterium</name>
    <dbReference type="NCBI Taxonomy" id="2099670"/>
    <lineage>
        <taxon>Bacteria</taxon>
        <taxon>Candidatus Dojkabacteria</taxon>
    </lineage>
</organism>
<dbReference type="InterPro" id="IPR001387">
    <property type="entry name" value="Cro/C1-type_HTH"/>
</dbReference>
<evidence type="ECO:0000259" key="2">
    <source>
        <dbReference type="PROSITE" id="PS50943"/>
    </source>
</evidence>
<dbReference type="PANTHER" id="PTHR46797">
    <property type="entry name" value="HTH-TYPE TRANSCRIPTIONAL REGULATOR"/>
    <property type="match status" value="1"/>
</dbReference>
<comment type="caution">
    <text evidence="3">The sequence shown here is derived from an EMBL/GenBank/DDBJ whole genome shotgun (WGS) entry which is preliminary data.</text>
</comment>
<accession>A0A847VEF8</accession>
<evidence type="ECO:0000313" key="4">
    <source>
        <dbReference type="Proteomes" id="UP000564033"/>
    </source>
</evidence>
<dbReference type="Gene3D" id="1.10.260.40">
    <property type="entry name" value="lambda repressor-like DNA-binding domains"/>
    <property type="match status" value="1"/>
</dbReference>
<dbReference type="SUPFAM" id="SSF47413">
    <property type="entry name" value="lambda repressor-like DNA-binding domains"/>
    <property type="match status" value="1"/>
</dbReference>
<dbReference type="GO" id="GO:0003700">
    <property type="term" value="F:DNA-binding transcription factor activity"/>
    <property type="evidence" value="ECO:0007669"/>
    <property type="project" value="TreeGrafter"/>
</dbReference>
<name>A0A847VEF8_9BACT</name>